<feature type="compositionally biased region" description="Acidic residues" evidence="1">
    <location>
        <begin position="148"/>
        <end position="171"/>
    </location>
</feature>
<feature type="compositionally biased region" description="Acidic residues" evidence="1">
    <location>
        <begin position="217"/>
        <end position="232"/>
    </location>
</feature>
<keyword evidence="5" id="KW-1185">Reference proteome</keyword>
<dbReference type="SUPFAM" id="SSF158832">
    <property type="entry name" value="Tex N-terminal region-like"/>
    <property type="match status" value="1"/>
</dbReference>
<dbReference type="Pfam" id="PF14641">
    <property type="entry name" value="HTH_44"/>
    <property type="match status" value="1"/>
</dbReference>
<feature type="region of interest" description="Disordered" evidence="1">
    <location>
        <begin position="1"/>
        <end position="74"/>
    </location>
</feature>
<feature type="region of interest" description="Disordered" evidence="1">
    <location>
        <begin position="131"/>
        <end position="184"/>
    </location>
</feature>
<dbReference type="GO" id="GO:0140673">
    <property type="term" value="P:transcription elongation-coupled chromatin remodeling"/>
    <property type="evidence" value="ECO:0007669"/>
    <property type="project" value="InterPro"/>
</dbReference>
<evidence type="ECO:0000259" key="2">
    <source>
        <dbReference type="Pfam" id="PF14632"/>
    </source>
</evidence>
<evidence type="ECO:0000256" key="1">
    <source>
        <dbReference type="SAM" id="MobiDB-lite"/>
    </source>
</evidence>
<dbReference type="Pfam" id="PF14632">
    <property type="entry name" value="SPT6_acidic"/>
    <property type="match status" value="1"/>
</dbReference>
<dbReference type="EMBL" id="JARQWQ010000001">
    <property type="protein sequence ID" value="KAK2574191.1"/>
    <property type="molecule type" value="Genomic_DNA"/>
</dbReference>
<dbReference type="PANTHER" id="PTHR10145:SF6">
    <property type="entry name" value="TRANSCRIPTION ELONGATION FACTOR SPT6"/>
    <property type="match status" value="1"/>
</dbReference>
<sequence>MSNFGDSEAEEDSLDESLSNKSGDEDEDDEEEEKDDANDIINDEEEESGDEEAHHGHHHRKRTKHEAEELDEEDLSLIEENLGIRLQRKKPRLKKVKLLDSDDDEEDQGAENSATTEREAIANELFEGAEDTAEVPIEPPVQPQVDDTYADIDDSDESEEDVDDFIVDDEGNPIKHAKKKKRIPGTVQDSALMEAQDIFGLDFDFDEFEKYGREDYSSGEEEDDYLDEDDEDGVLRRPKKKSTKKSIYEVFEPSELEKGMLTAKDNEVRTADVPERFQDIFDGDMHSRTKLPKPVSAVNKIKEALNLMRNHLFEVPFIANYRKEYIEPELNIEDLWKVWAWDEKWSQLRTRKENLHRLFQEMQDYQFHTIQENGDQPLDAVESMEQLKDVYSHFMLYYKNDISGMWEAKKKRKQAEGDTADGETNATLSKQKMPAKRDLYTICRHAGNV</sequence>
<evidence type="ECO:0000259" key="3">
    <source>
        <dbReference type="Pfam" id="PF14641"/>
    </source>
</evidence>
<gene>
    <name evidence="4" type="ORF">P5673_000326</name>
</gene>
<accession>A0AAD9R7E8</accession>
<dbReference type="InterPro" id="IPR028083">
    <property type="entry name" value="Spt6_acidic_N_dom"/>
</dbReference>
<dbReference type="PANTHER" id="PTHR10145">
    <property type="entry name" value="TRANSCRIPTION ELONGATION FACTOR SPT6"/>
    <property type="match status" value="1"/>
</dbReference>
<dbReference type="GO" id="GO:0008023">
    <property type="term" value="C:transcription elongation factor complex"/>
    <property type="evidence" value="ECO:0007669"/>
    <property type="project" value="TreeGrafter"/>
</dbReference>
<feature type="domain" description="Spt6 acidic N-terminal" evidence="2">
    <location>
        <begin position="22"/>
        <end position="98"/>
    </location>
</feature>
<keyword evidence="4" id="KW-0648">Protein biosynthesis</keyword>
<dbReference type="InterPro" id="IPR017072">
    <property type="entry name" value="TF_Spt6"/>
</dbReference>
<proteinExistence type="predicted"/>
<name>A0AAD9R7E8_ACRCE</name>
<comment type="caution">
    <text evidence="4">The sequence shown here is derived from an EMBL/GenBank/DDBJ whole genome shotgun (WGS) entry which is preliminary data.</text>
</comment>
<dbReference type="InterPro" id="IPR028088">
    <property type="entry name" value="Spt6_HTH_DNA-bd_dom"/>
</dbReference>
<dbReference type="GO" id="GO:0042393">
    <property type="term" value="F:histone binding"/>
    <property type="evidence" value="ECO:0007669"/>
    <property type="project" value="TreeGrafter"/>
</dbReference>
<dbReference type="GO" id="GO:0031491">
    <property type="term" value="F:nucleosome binding"/>
    <property type="evidence" value="ECO:0007669"/>
    <property type="project" value="TreeGrafter"/>
</dbReference>
<dbReference type="AlphaFoldDB" id="A0AAD9R7E8"/>
<reference evidence="4" key="2">
    <citation type="journal article" date="2023" name="Science">
        <title>Genomic signatures of disease resistance in endangered staghorn corals.</title>
        <authorList>
            <person name="Vollmer S.V."/>
            <person name="Selwyn J.D."/>
            <person name="Despard B.A."/>
            <person name="Roesel C.L."/>
        </authorList>
    </citation>
    <scope>NUCLEOTIDE SEQUENCE</scope>
    <source>
        <strain evidence="4">K2</strain>
    </source>
</reference>
<evidence type="ECO:0000313" key="4">
    <source>
        <dbReference type="EMBL" id="KAK2574191.1"/>
    </source>
</evidence>
<protein>
    <submittedName>
        <fullName evidence="4">Transcription elongation factor SPT6</fullName>
    </submittedName>
</protein>
<dbReference type="GO" id="GO:0034728">
    <property type="term" value="P:nucleosome organization"/>
    <property type="evidence" value="ECO:0007669"/>
    <property type="project" value="TreeGrafter"/>
</dbReference>
<feature type="region of interest" description="Disordered" evidence="1">
    <location>
        <begin position="93"/>
        <end position="118"/>
    </location>
</feature>
<feature type="domain" description="Helix-turn-helix DNA-binding" evidence="3">
    <location>
        <begin position="296"/>
        <end position="363"/>
    </location>
</feature>
<dbReference type="GO" id="GO:0003746">
    <property type="term" value="F:translation elongation factor activity"/>
    <property type="evidence" value="ECO:0007669"/>
    <property type="project" value="UniProtKB-KW"/>
</dbReference>
<dbReference type="Gene3D" id="1.10.10.650">
    <property type="entry name" value="RuvA domain 2-like"/>
    <property type="match status" value="1"/>
</dbReference>
<evidence type="ECO:0000313" key="5">
    <source>
        <dbReference type="Proteomes" id="UP001249851"/>
    </source>
</evidence>
<keyword evidence="4" id="KW-0251">Elongation factor</keyword>
<feature type="compositionally biased region" description="Basic residues" evidence="1">
    <location>
        <begin position="55"/>
        <end position="64"/>
    </location>
</feature>
<dbReference type="Proteomes" id="UP001249851">
    <property type="component" value="Unassembled WGS sequence"/>
</dbReference>
<dbReference type="InterPro" id="IPR023319">
    <property type="entry name" value="Tex-like_HTH_dom_sf"/>
</dbReference>
<organism evidence="4 5">
    <name type="scientific">Acropora cervicornis</name>
    <name type="common">Staghorn coral</name>
    <dbReference type="NCBI Taxonomy" id="6130"/>
    <lineage>
        <taxon>Eukaryota</taxon>
        <taxon>Metazoa</taxon>
        <taxon>Cnidaria</taxon>
        <taxon>Anthozoa</taxon>
        <taxon>Hexacorallia</taxon>
        <taxon>Scleractinia</taxon>
        <taxon>Astrocoeniina</taxon>
        <taxon>Acroporidae</taxon>
        <taxon>Acropora</taxon>
    </lineage>
</organism>
<feature type="region of interest" description="Disordered" evidence="1">
    <location>
        <begin position="214"/>
        <end position="238"/>
    </location>
</feature>
<dbReference type="GO" id="GO:0003677">
    <property type="term" value="F:DNA binding"/>
    <property type="evidence" value="ECO:0007669"/>
    <property type="project" value="InterPro"/>
</dbReference>
<feature type="compositionally biased region" description="Acidic residues" evidence="1">
    <location>
        <begin position="24"/>
        <end position="50"/>
    </location>
</feature>
<reference evidence="4" key="1">
    <citation type="journal article" date="2023" name="G3 (Bethesda)">
        <title>Whole genome assembly and annotation of the endangered Caribbean coral Acropora cervicornis.</title>
        <authorList>
            <person name="Selwyn J.D."/>
            <person name="Vollmer S.V."/>
        </authorList>
    </citation>
    <scope>NUCLEOTIDE SEQUENCE</scope>
    <source>
        <strain evidence="4">K2</strain>
    </source>
</reference>